<feature type="transmembrane region" description="Helical" evidence="7">
    <location>
        <begin position="338"/>
        <end position="359"/>
    </location>
</feature>
<feature type="compositionally biased region" description="Basic and acidic residues" evidence="6">
    <location>
        <begin position="33"/>
        <end position="48"/>
    </location>
</feature>
<evidence type="ECO:0000313" key="9">
    <source>
        <dbReference type="EMBL" id="CCJ29886.1"/>
    </source>
</evidence>
<dbReference type="PANTHER" id="PTHR12778">
    <property type="entry name" value="SOLUTE CARRIER FAMILY 33 ACETYL-COA TRANSPORTER -RELATED"/>
    <property type="match status" value="1"/>
</dbReference>
<feature type="non-terminal residue" evidence="9">
    <location>
        <position position="643"/>
    </location>
</feature>
<feature type="transmembrane region" description="Helical" evidence="7">
    <location>
        <begin position="308"/>
        <end position="326"/>
    </location>
</feature>
<dbReference type="GO" id="GO:0016020">
    <property type="term" value="C:membrane"/>
    <property type="evidence" value="ECO:0007669"/>
    <property type="project" value="UniProtKB-SubCell"/>
</dbReference>
<dbReference type="GO" id="GO:0015937">
    <property type="term" value="P:coenzyme A biosynthetic process"/>
    <property type="evidence" value="ECO:0007669"/>
    <property type="project" value="UniProtKB-ARBA"/>
</dbReference>
<evidence type="ECO:0000256" key="7">
    <source>
        <dbReference type="SAM" id="Phobius"/>
    </source>
</evidence>
<evidence type="ECO:0000256" key="2">
    <source>
        <dbReference type="ARBA" id="ARBA00005703"/>
    </source>
</evidence>
<dbReference type="Pfam" id="PF13000">
    <property type="entry name" value="Acatn"/>
    <property type="match status" value="3"/>
</dbReference>
<dbReference type="Pfam" id="PF04127">
    <property type="entry name" value="DFP"/>
    <property type="match status" value="1"/>
</dbReference>
<evidence type="ECO:0000313" key="10">
    <source>
        <dbReference type="Proteomes" id="UP000010422"/>
    </source>
</evidence>
<protein>
    <recommendedName>
        <fullName evidence="8">DNA/pantothenate metabolism flavoprotein C-terminal domain-containing protein</fullName>
    </recommendedName>
</protein>
<dbReference type="EMBL" id="CAKM01000220">
    <property type="protein sequence ID" value="CCJ29886.1"/>
    <property type="molecule type" value="Genomic_DNA"/>
</dbReference>
<evidence type="ECO:0000256" key="4">
    <source>
        <dbReference type="ARBA" id="ARBA00022989"/>
    </source>
</evidence>
<dbReference type="SUPFAM" id="SSF102645">
    <property type="entry name" value="CoaB-like"/>
    <property type="match status" value="1"/>
</dbReference>
<dbReference type="GO" id="GO:0003824">
    <property type="term" value="F:catalytic activity"/>
    <property type="evidence" value="ECO:0007669"/>
    <property type="project" value="UniProtKB-ARBA"/>
</dbReference>
<evidence type="ECO:0000256" key="5">
    <source>
        <dbReference type="ARBA" id="ARBA00023136"/>
    </source>
</evidence>
<dbReference type="PANTHER" id="PTHR12778:SF9">
    <property type="entry name" value="ACETYL-COENZYME A TRANSPORTER 1"/>
    <property type="match status" value="1"/>
</dbReference>
<dbReference type="Proteomes" id="UP000010422">
    <property type="component" value="Unassembled WGS sequence"/>
</dbReference>
<evidence type="ECO:0000256" key="1">
    <source>
        <dbReference type="ARBA" id="ARBA00004141"/>
    </source>
</evidence>
<feature type="region of interest" description="Disordered" evidence="6">
    <location>
        <begin position="25"/>
        <end position="48"/>
    </location>
</feature>
<evidence type="ECO:0000259" key="8">
    <source>
        <dbReference type="Pfam" id="PF04127"/>
    </source>
</evidence>
<dbReference type="GO" id="GO:0035348">
    <property type="term" value="P:acetyl-CoA transmembrane transport"/>
    <property type="evidence" value="ECO:0007669"/>
    <property type="project" value="InterPro"/>
</dbReference>
<dbReference type="FunFam" id="1.20.1250.20:FF:000289">
    <property type="entry name" value="Acetyl-coenzyme A transporter 1"/>
    <property type="match status" value="1"/>
</dbReference>
<sequence>MCKKRHQHDSVELTLSRRCVGKGQRASASLGSKKTESFDEMSKNTDSEKQAPNSLSIVLLIFLYLLQGIPLGLVMGSLPYLLQPHISFTSLGFFSLTSYPYSLKLLWSPIVDAVYNEKWGRRKSWIVPVQTSIGLCLLWISYNIQKWLEEVTATTLFKEMTVAFFILVFLCATQDIVVDGWALTLLSEKNLAYASTAQSIGLNTGYFMSFTVFLAFNSSEFVNKYFRSVKKDIGLITLSGYMWFWGWVFLISTVFIAFFQNETKGKRPSGDARLFIFVHLIAKIGFTASDATLNLKLLEKGLKKEDLSVAILINFPFEFIFGYYAVRWSSVSQPLLPWIYAHIGRLISAFIGIFIVYMFPSDGKIDSGTIQFISISAFHTRIADPVIGGTYMTLLNTVSNLGGTWPRYFILEGMDFFTKSYCSRNTANLCKTHDDISACKKLDGHCIKNIDGYYVVNIFSVFIGTLLFFLFIKPSIEKLQRLPLKAWKVGMLNKKSGGTAAKLNNKLLMVPFFTITEYLFYLRMIAINFRPLSKNAVFYLAAAVSDFFIPPERINDHKIHSEFPEKRLVIEFDPVPKFLAGLVEKWAPHANIVSFKLETDTNLLISRARASLQRYRHRLVIGNLLMKRKYEVVFVTDTEESWI</sequence>
<feature type="transmembrane region" description="Helical" evidence="7">
    <location>
        <begin position="452"/>
        <end position="472"/>
    </location>
</feature>
<keyword evidence="3 7" id="KW-0812">Transmembrane</keyword>
<dbReference type="Gene3D" id="1.20.1250.20">
    <property type="entry name" value="MFS general substrate transporter like domains"/>
    <property type="match status" value="1"/>
</dbReference>
<gene>
    <name evidence="9" type="ORF">PNEJI1_001692</name>
</gene>
<feature type="domain" description="DNA/pantothenate metabolism flavoprotein C-terminal" evidence="8">
    <location>
        <begin position="532"/>
        <end position="639"/>
    </location>
</feature>
<dbReference type="AlphaFoldDB" id="L0PBZ7"/>
<reference evidence="9 10" key="1">
    <citation type="journal article" date="2012" name="MBio">
        <title>De novo assembly of the Pneumocystis jirovecii genome from a single bronchoalveolar lavage fluid specimen from a patient.</title>
        <authorList>
            <person name="Cisse O.H."/>
            <person name="Pagni M."/>
            <person name="Hauser P.M."/>
        </authorList>
    </citation>
    <scope>NUCLEOTIDE SEQUENCE [LARGE SCALE GENOMIC DNA]</scope>
    <source>
        <strain evidence="9 10">SE8</strain>
    </source>
</reference>
<dbReference type="STRING" id="1209962.L0PBZ7"/>
<keyword evidence="5 7" id="KW-0472">Membrane</keyword>
<feature type="transmembrane region" description="Helical" evidence="7">
    <location>
        <begin position="124"/>
        <end position="142"/>
    </location>
</feature>
<dbReference type="InterPro" id="IPR004752">
    <property type="entry name" value="AmpG_permease/AT-1"/>
</dbReference>
<feature type="transmembrane region" description="Helical" evidence="7">
    <location>
        <begin position="236"/>
        <end position="259"/>
    </location>
</feature>
<organism evidence="10">
    <name type="scientific">Pneumocystis jirovecii</name>
    <name type="common">Human pneumocystis pneumonia agent</name>
    <dbReference type="NCBI Taxonomy" id="42068"/>
    <lineage>
        <taxon>Eukaryota</taxon>
        <taxon>Fungi</taxon>
        <taxon>Dikarya</taxon>
        <taxon>Ascomycota</taxon>
        <taxon>Taphrinomycotina</taxon>
        <taxon>Pneumocystomycetes</taxon>
        <taxon>Pneumocystaceae</taxon>
        <taxon>Pneumocystis</taxon>
    </lineage>
</organism>
<comment type="subcellular location">
    <subcellularLocation>
        <location evidence="1">Membrane</location>
        <topology evidence="1">Multi-pass membrane protein</topology>
    </subcellularLocation>
</comment>
<dbReference type="GO" id="GO:0008521">
    <property type="term" value="F:acetyl-CoA transmembrane transporter activity"/>
    <property type="evidence" value="ECO:0007669"/>
    <property type="project" value="InterPro"/>
</dbReference>
<dbReference type="InterPro" id="IPR036259">
    <property type="entry name" value="MFS_trans_sf"/>
</dbReference>
<comment type="caution">
    <text evidence="9">The sequence shown here is derived from an EMBL/GenBank/DDBJ whole genome shotgun (WGS) entry which is preliminary data.</text>
</comment>
<dbReference type="Gene3D" id="3.40.50.10300">
    <property type="entry name" value="CoaB-like"/>
    <property type="match status" value="1"/>
</dbReference>
<dbReference type="InterPro" id="IPR035929">
    <property type="entry name" value="CoaB-like_sf"/>
</dbReference>
<dbReference type="SUPFAM" id="SSF103473">
    <property type="entry name" value="MFS general substrate transporter"/>
    <property type="match status" value="1"/>
</dbReference>
<evidence type="ECO:0000256" key="3">
    <source>
        <dbReference type="ARBA" id="ARBA00022692"/>
    </source>
</evidence>
<proteinExistence type="inferred from homology"/>
<feature type="transmembrane region" description="Helical" evidence="7">
    <location>
        <begin position="162"/>
        <end position="184"/>
    </location>
</feature>
<keyword evidence="4 7" id="KW-1133">Transmembrane helix</keyword>
<dbReference type="InterPro" id="IPR007085">
    <property type="entry name" value="DNA/pantothenate-metab_flavo_C"/>
</dbReference>
<comment type="similarity">
    <text evidence="2">Belongs to the PPC synthetase family.</text>
</comment>
<dbReference type="VEuPathDB" id="FungiDB:PNEJI1_001692"/>
<evidence type="ECO:0000256" key="6">
    <source>
        <dbReference type="SAM" id="MobiDB-lite"/>
    </source>
</evidence>
<name>L0PBZ7_PNEJI</name>
<dbReference type="FunCoup" id="L0PBZ7">
    <property type="interactions" value="85"/>
</dbReference>
<feature type="transmembrane region" description="Helical" evidence="7">
    <location>
        <begin position="57"/>
        <end position="80"/>
    </location>
</feature>
<dbReference type="InParanoid" id="L0PBZ7"/>
<feature type="transmembrane region" description="Helical" evidence="7">
    <location>
        <begin position="191"/>
        <end position="216"/>
    </location>
</feature>
<dbReference type="InterPro" id="IPR024371">
    <property type="entry name" value="AcetylCoA_trans_1-like"/>
</dbReference>
<feature type="transmembrane region" description="Helical" evidence="7">
    <location>
        <begin position="271"/>
        <end position="288"/>
    </location>
</feature>
<accession>L0PBZ7</accession>